<proteinExistence type="predicted"/>
<accession>A0A5C0SHR2</accession>
<reference evidence="1 2" key="1">
    <citation type="submission" date="2019-07" db="EMBL/GenBank/DDBJ databases">
        <title>Complete genome of Crassaminicella thermophila SY095.</title>
        <authorList>
            <person name="Li X."/>
        </authorList>
    </citation>
    <scope>NUCLEOTIDE SEQUENCE [LARGE SCALE GENOMIC DNA]</scope>
    <source>
        <strain evidence="1 2">SY095</strain>
    </source>
</reference>
<name>A0A5C0SHR2_CRATE</name>
<sequence length="104" mass="12619">MNQDVHMKSLLDIPEELYMEDFTPMEERLKNTDIEKEFQKLKEEVGSKYFEKYFNSLIKIKRYEKDMIIITHSENYRAIIIREYLHLLKKIFNVSNVIIVAQSK</sequence>
<evidence type="ECO:0000313" key="1">
    <source>
        <dbReference type="EMBL" id="QEK13522.1"/>
    </source>
</evidence>
<dbReference type="AlphaFoldDB" id="A0A5C0SHR2"/>
<keyword evidence="2" id="KW-1185">Reference proteome</keyword>
<protein>
    <submittedName>
        <fullName evidence="1">Uncharacterized protein</fullName>
    </submittedName>
</protein>
<dbReference type="KEGG" id="crs:FQB35_15335"/>
<organism evidence="1 2">
    <name type="scientific">Crassaminicella thermophila</name>
    <dbReference type="NCBI Taxonomy" id="2599308"/>
    <lineage>
        <taxon>Bacteria</taxon>
        <taxon>Bacillati</taxon>
        <taxon>Bacillota</taxon>
        <taxon>Clostridia</taxon>
        <taxon>Eubacteriales</taxon>
        <taxon>Clostridiaceae</taxon>
        <taxon>Crassaminicella</taxon>
    </lineage>
</organism>
<dbReference type="Proteomes" id="UP000324646">
    <property type="component" value="Chromosome"/>
</dbReference>
<evidence type="ECO:0000313" key="2">
    <source>
        <dbReference type="Proteomes" id="UP000324646"/>
    </source>
</evidence>
<dbReference type="OrthoDB" id="1954433at2"/>
<gene>
    <name evidence="1" type="ORF">FQB35_15335</name>
</gene>
<dbReference type="RefSeq" id="WP_148810694.1">
    <property type="nucleotide sequence ID" value="NZ_CP042243.1"/>
</dbReference>
<dbReference type="EMBL" id="CP042243">
    <property type="protein sequence ID" value="QEK13522.1"/>
    <property type="molecule type" value="Genomic_DNA"/>
</dbReference>